<keyword evidence="1" id="KW-0812">Transmembrane</keyword>
<dbReference type="AlphaFoldDB" id="A0AA91ESB3"/>
<comment type="caution">
    <text evidence="2">The sequence shown here is derived from an EMBL/GenBank/DDBJ whole genome shotgun (WGS) entry which is preliminary data.</text>
</comment>
<dbReference type="Proteomes" id="UP000093712">
    <property type="component" value="Unassembled WGS sequence"/>
</dbReference>
<organism evidence="2 3">
    <name type="scientific">Mycolicibacter heraklionensis</name>
    <dbReference type="NCBI Taxonomy" id="512402"/>
    <lineage>
        <taxon>Bacteria</taxon>
        <taxon>Bacillati</taxon>
        <taxon>Actinomycetota</taxon>
        <taxon>Actinomycetes</taxon>
        <taxon>Mycobacteriales</taxon>
        <taxon>Mycobacteriaceae</taxon>
        <taxon>Mycolicibacter</taxon>
    </lineage>
</organism>
<proteinExistence type="predicted"/>
<feature type="transmembrane region" description="Helical" evidence="1">
    <location>
        <begin position="158"/>
        <end position="178"/>
    </location>
</feature>
<feature type="transmembrane region" description="Helical" evidence="1">
    <location>
        <begin position="216"/>
        <end position="238"/>
    </location>
</feature>
<reference evidence="2 3" key="1">
    <citation type="submission" date="2016-06" db="EMBL/GenBank/DDBJ databases">
        <authorList>
            <person name="Sutton G."/>
            <person name="Brinkac L."/>
            <person name="Sanka R."/>
            <person name="Adams M."/>
            <person name="Lau E."/>
            <person name="Garcia-Basteiro A."/>
            <person name="Lopez-Varela E."/>
            <person name="Palencia S."/>
        </authorList>
    </citation>
    <scope>NUCLEOTIDE SEQUENCE [LARGE SCALE GENOMIC DNA]</scope>
    <source>
        <strain evidence="2 3">1211594.5</strain>
    </source>
</reference>
<keyword evidence="1" id="KW-0472">Membrane</keyword>
<protein>
    <submittedName>
        <fullName evidence="2">Uncharacterized protein</fullName>
    </submittedName>
</protein>
<gene>
    <name evidence="2" type="ORF">A5649_08915</name>
</gene>
<feature type="transmembrane region" description="Helical" evidence="1">
    <location>
        <begin position="53"/>
        <end position="85"/>
    </location>
</feature>
<accession>A0AA91ESB3</accession>
<sequence>MVVALAVLLIGHMWMHLGWSLMAGFVAVAAVVEWAFEEGNIQLNGFIWGDIRYGSMAVFGVHIGSVPAAVPFLMAVILWPTYAAVNLALDGRVVVDPRGITWWQNLWRCVLYGFVHSWMMLTYNELCETWGVYRWVGHSTERPTDDMFLGDPAAPGGWLSYVVVSMLLFAALLAHRWGRGAVARSLTRKPAWSDGAPILFWTVIALQNYFNPINNATVANVAMWTMGFFAAFAGYRFVDVMRTAKRSDSLLMDSAGTVIDGQSP</sequence>
<dbReference type="EMBL" id="LZME01000126">
    <property type="protein sequence ID" value="OBK82446.1"/>
    <property type="molecule type" value="Genomic_DNA"/>
</dbReference>
<keyword evidence="1" id="KW-1133">Transmembrane helix</keyword>
<evidence type="ECO:0000256" key="1">
    <source>
        <dbReference type="SAM" id="Phobius"/>
    </source>
</evidence>
<name>A0AA91ESB3_9MYCO</name>
<evidence type="ECO:0000313" key="3">
    <source>
        <dbReference type="Proteomes" id="UP000093712"/>
    </source>
</evidence>
<feature type="transmembrane region" description="Helical" evidence="1">
    <location>
        <begin position="190"/>
        <end position="210"/>
    </location>
</feature>
<evidence type="ECO:0000313" key="2">
    <source>
        <dbReference type="EMBL" id="OBK82446.1"/>
    </source>
</evidence>